<accession>A0ABR3WMW9</accession>
<gene>
    <name evidence="6" type="primary">MCX1</name>
    <name evidence="6" type="ORF">Plec18167_009668</name>
</gene>
<dbReference type="InterPro" id="IPR003593">
    <property type="entry name" value="AAA+_ATPase"/>
</dbReference>
<dbReference type="PANTHER" id="PTHR48102">
    <property type="entry name" value="ATP-DEPENDENT CLP PROTEASE ATP-BINDING SUBUNIT CLPX-LIKE, MITOCHONDRIAL-RELATED"/>
    <property type="match status" value="1"/>
</dbReference>
<keyword evidence="1" id="KW-0547">Nucleotide-binding</keyword>
<dbReference type="PANTHER" id="PTHR48102:SF7">
    <property type="entry name" value="ATP-DEPENDENT CLP PROTEASE ATP-BINDING SUBUNIT CLPX-LIKE, MITOCHONDRIAL"/>
    <property type="match status" value="1"/>
</dbReference>
<dbReference type="Proteomes" id="UP001583193">
    <property type="component" value="Unassembled WGS sequence"/>
</dbReference>
<feature type="domain" description="Clp ATPase C-terminal" evidence="5">
    <location>
        <begin position="474"/>
        <end position="567"/>
    </location>
</feature>
<dbReference type="GO" id="GO:0005524">
    <property type="term" value="F:ATP binding"/>
    <property type="evidence" value="ECO:0007669"/>
    <property type="project" value="UniProtKB-KW"/>
</dbReference>
<evidence type="ECO:0000259" key="5">
    <source>
        <dbReference type="SMART" id="SM01086"/>
    </source>
</evidence>
<proteinExistence type="predicted"/>
<dbReference type="Gene3D" id="3.40.50.300">
    <property type="entry name" value="P-loop containing nucleotide triphosphate hydrolases"/>
    <property type="match status" value="1"/>
</dbReference>
<evidence type="ECO:0000313" key="7">
    <source>
        <dbReference type="Proteomes" id="UP001583193"/>
    </source>
</evidence>
<dbReference type="InterPro" id="IPR019489">
    <property type="entry name" value="Clp_ATPase_C"/>
</dbReference>
<feature type="compositionally biased region" description="Polar residues" evidence="3">
    <location>
        <begin position="317"/>
        <end position="336"/>
    </location>
</feature>
<feature type="region of interest" description="Disordered" evidence="3">
    <location>
        <begin position="140"/>
        <end position="178"/>
    </location>
</feature>
<organism evidence="6 7">
    <name type="scientific">Paecilomyces lecythidis</name>
    <dbReference type="NCBI Taxonomy" id="3004212"/>
    <lineage>
        <taxon>Eukaryota</taxon>
        <taxon>Fungi</taxon>
        <taxon>Dikarya</taxon>
        <taxon>Ascomycota</taxon>
        <taxon>Pezizomycotina</taxon>
        <taxon>Eurotiomycetes</taxon>
        <taxon>Eurotiomycetidae</taxon>
        <taxon>Eurotiales</taxon>
        <taxon>Thermoascaceae</taxon>
        <taxon>Paecilomyces</taxon>
    </lineage>
</organism>
<feature type="domain" description="AAA+ ATPase" evidence="4">
    <location>
        <begin position="195"/>
        <end position="386"/>
    </location>
</feature>
<evidence type="ECO:0000259" key="4">
    <source>
        <dbReference type="SMART" id="SM00382"/>
    </source>
</evidence>
<dbReference type="Pfam" id="PF07724">
    <property type="entry name" value="AAA_2"/>
    <property type="match status" value="1"/>
</dbReference>
<feature type="region of interest" description="Disordered" evidence="3">
    <location>
        <begin position="383"/>
        <end position="407"/>
    </location>
</feature>
<feature type="region of interest" description="Disordered" evidence="3">
    <location>
        <begin position="305"/>
        <end position="344"/>
    </location>
</feature>
<dbReference type="SMART" id="SM01086">
    <property type="entry name" value="ClpB_D2-small"/>
    <property type="match status" value="1"/>
</dbReference>
<name>A0ABR3WMW9_9EURO</name>
<evidence type="ECO:0000313" key="6">
    <source>
        <dbReference type="EMBL" id="KAL1864780.1"/>
    </source>
</evidence>
<feature type="compositionally biased region" description="Basic and acidic residues" evidence="3">
    <location>
        <begin position="140"/>
        <end position="158"/>
    </location>
</feature>
<evidence type="ECO:0000256" key="2">
    <source>
        <dbReference type="ARBA" id="ARBA00022840"/>
    </source>
</evidence>
<dbReference type="InterPro" id="IPR050052">
    <property type="entry name" value="ATP-dep_Clp_protease_ClpX"/>
</dbReference>
<dbReference type="SMART" id="SM00382">
    <property type="entry name" value="AAA"/>
    <property type="match status" value="1"/>
</dbReference>
<reference evidence="6 7" key="1">
    <citation type="journal article" date="2024" name="IMA Fungus">
        <title>IMA Genome - F19 : A genome assembly and annotation guide to empower mycologists, including annotated draft genome sequences of Ceratocystis pirilliformis, Diaporthe australafricana, Fusarium ophioides, Paecilomyces lecythidis, and Sporothrix stenoceras.</title>
        <authorList>
            <person name="Aylward J."/>
            <person name="Wilson A.M."/>
            <person name="Visagie C.M."/>
            <person name="Spraker J."/>
            <person name="Barnes I."/>
            <person name="Buitendag C."/>
            <person name="Ceriani C."/>
            <person name="Del Mar Angel L."/>
            <person name="du Plessis D."/>
            <person name="Fuchs T."/>
            <person name="Gasser K."/>
            <person name="Kramer D."/>
            <person name="Li W."/>
            <person name="Munsamy K."/>
            <person name="Piso A."/>
            <person name="Price J.L."/>
            <person name="Sonnekus B."/>
            <person name="Thomas C."/>
            <person name="van der Nest A."/>
            <person name="van Dijk A."/>
            <person name="van Heerden A."/>
            <person name="van Vuuren N."/>
            <person name="Yilmaz N."/>
            <person name="Duong T.A."/>
            <person name="van der Merwe N.A."/>
            <person name="Wingfield M.J."/>
            <person name="Wingfield B.D."/>
        </authorList>
    </citation>
    <scope>NUCLEOTIDE SEQUENCE [LARGE SCALE GENOMIC DNA]</scope>
    <source>
        <strain evidence="6 7">CMW 18167</strain>
    </source>
</reference>
<feature type="region of interest" description="Disordered" evidence="3">
    <location>
        <begin position="587"/>
        <end position="628"/>
    </location>
</feature>
<keyword evidence="2 6" id="KW-0067">ATP-binding</keyword>
<dbReference type="InterPro" id="IPR027417">
    <property type="entry name" value="P-loop_NTPase"/>
</dbReference>
<feature type="compositionally biased region" description="Low complexity" evidence="3">
    <location>
        <begin position="386"/>
        <end position="402"/>
    </location>
</feature>
<protein>
    <submittedName>
        <fullName evidence="6">ATP-binding protein</fullName>
    </submittedName>
</protein>
<dbReference type="SUPFAM" id="SSF52540">
    <property type="entry name" value="P-loop containing nucleoside triphosphate hydrolases"/>
    <property type="match status" value="1"/>
</dbReference>
<evidence type="ECO:0000256" key="3">
    <source>
        <dbReference type="SAM" id="MobiDB-lite"/>
    </source>
</evidence>
<comment type="caution">
    <text evidence="6">The sequence shown here is derived from an EMBL/GenBank/DDBJ whole genome shotgun (WGS) entry which is preliminary data.</text>
</comment>
<dbReference type="InterPro" id="IPR003959">
    <property type="entry name" value="ATPase_AAA_core"/>
</dbReference>
<evidence type="ECO:0000256" key="1">
    <source>
        <dbReference type="ARBA" id="ARBA00022741"/>
    </source>
</evidence>
<feature type="compositionally biased region" description="Basic and acidic residues" evidence="3">
    <location>
        <begin position="587"/>
        <end position="604"/>
    </location>
</feature>
<dbReference type="EMBL" id="JAVDPF010000070">
    <property type="protein sequence ID" value="KAL1864780.1"/>
    <property type="molecule type" value="Genomic_DNA"/>
</dbReference>
<keyword evidence="7" id="KW-1185">Reference proteome</keyword>
<sequence length="628" mass="67854">MLRLPARSLRGRYHSVGSSGAASLSTAYPLRLRSSCAISIEGRPRHFSASAVSHPTSSQFHRSDFTGQGYTGTYEAGLPTDGPLGSSPAFGAPRLTPKVLKQYLDQFVVGQDRAKKVLSVAVYNHYQRVQELQRREEEEAELEAQRQRREAMESHPVEDEFPGQQRTVNTSERQEATPPKLDAIPIVDTSPLQLEKSNILLLGPSGVGKTLMAKTLARVLSVPFSMSDCTPFTQAGYIGEDAEVCVHRLLAAANYDVEAAERGIICLDEVDKIATAKVSHGKDVSGEGVQQALLKIIEGTTIQVHAKPEKGAPRSGAPTSHHQYPSSNPLGNSYQGSGAAAPSPKGEVYNVRTDNILFIFSGAFVGLNKMVMDRISRGSIGFGQPVRASASSSDGRGASVSANSPPIPILPGSEEEALYKKHLPFFTSATPSSSDGEPVYFNPLDLLTPNDLQTYGFIPELVGRIPVTTALSQLTHPLLVRILTEPRNSLLAQYTTLFSLSGIELRFTTPALHKVASNALAMGTGARALRTEMETILSDAMYEAPGSSVKFVLVTEAVAERKEKPVYLPRGQGGRFHAMIAAEESAWEEKMRREKQEKDKKAAKDAGSQSVSSFEEYRNRASSAAGGQ</sequence>
<dbReference type="Gene3D" id="1.10.8.60">
    <property type="match status" value="1"/>
</dbReference>